<organism evidence="3 4">
    <name type="scientific">Maricaulis virginensis</name>
    <dbReference type="NCBI Taxonomy" id="144022"/>
    <lineage>
        <taxon>Bacteria</taxon>
        <taxon>Pseudomonadati</taxon>
        <taxon>Pseudomonadota</taxon>
        <taxon>Alphaproteobacteria</taxon>
        <taxon>Maricaulales</taxon>
        <taxon>Maricaulaceae</taxon>
        <taxon>Maricaulis</taxon>
    </lineage>
</organism>
<accession>A0A9W6IKH8</accession>
<gene>
    <name evidence="3" type="ORF">GCM10017621_02730</name>
</gene>
<dbReference type="EMBL" id="BSFE01000001">
    <property type="protein sequence ID" value="GLK50765.1"/>
    <property type="molecule type" value="Genomic_DNA"/>
</dbReference>
<dbReference type="RefSeq" id="WP_271185163.1">
    <property type="nucleotide sequence ID" value="NZ_BSFE01000001.1"/>
</dbReference>
<feature type="domain" description="LysM" evidence="2">
    <location>
        <begin position="282"/>
        <end position="331"/>
    </location>
</feature>
<comment type="caution">
    <text evidence="3">The sequence shown here is derived from an EMBL/GenBank/DDBJ whole genome shotgun (WGS) entry which is preliminary data.</text>
</comment>
<feature type="region of interest" description="Disordered" evidence="1">
    <location>
        <begin position="33"/>
        <end position="55"/>
    </location>
</feature>
<name>A0A9W6IKH8_9PROT</name>
<dbReference type="Proteomes" id="UP001143486">
    <property type="component" value="Unassembled WGS sequence"/>
</dbReference>
<protein>
    <submittedName>
        <fullName evidence="3">Peptidoglycan-binding protein LysM</fullName>
    </submittedName>
</protein>
<sequence>MTATRSFIIAAVLAALAIAAAMAFIMYRPSADQSAPQQPAETAQTGGTGSERGTAPAAMIAPPVFDIVRVAPVGSAVTAGRGEPGATIQLLADGDPLVFTGEAGERTDTQTINERGEWVIIPDEPLPSGAVELSLRMVAPDGREMMSEQVVVVSIPEQRGPTPLVVVGRPGEASRVWQCPSCLDAEMGTLVLETVDYDSTGAVIFSGRAETGTTVRIFANGALVGETEVGRDGRWDMQAGSLLAPGVYDLQIDQVEPDGNVSAVIVLPFERVAPEALDLGPDSVVVQPGNSLWRLARRLYGEGIQYTVIYEANRSQIRDPDLIYPGQVFQAPRDADGAGTDGEGDG</sequence>
<reference evidence="3" key="2">
    <citation type="submission" date="2023-01" db="EMBL/GenBank/DDBJ databases">
        <authorList>
            <person name="Sun Q."/>
            <person name="Evtushenko L."/>
        </authorList>
    </citation>
    <scope>NUCLEOTIDE SEQUENCE</scope>
    <source>
        <strain evidence="3">VKM B-1513</strain>
    </source>
</reference>
<reference evidence="3" key="1">
    <citation type="journal article" date="2014" name="Int. J. Syst. Evol. Microbiol.">
        <title>Complete genome sequence of Corynebacterium casei LMG S-19264T (=DSM 44701T), isolated from a smear-ripened cheese.</title>
        <authorList>
            <consortium name="US DOE Joint Genome Institute (JGI-PGF)"/>
            <person name="Walter F."/>
            <person name="Albersmeier A."/>
            <person name="Kalinowski J."/>
            <person name="Ruckert C."/>
        </authorList>
    </citation>
    <scope>NUCLEOTIDE SEQUENCE</scope>
    <source>
        <strain evidence="3">VKM B-1513</strain>
    </source>
</reference>
<dbReference type="InterPro" id="IPR052196">
    <property type="entry name" value="Bact_Kbp"/>
</dbReference>
<dbReference type="PANTHER" id="PTHR34700:SF4">
    <property type="entry name" value="PHAGE-LIKE ELEMENT PBSX PROTEIN XKDP"/>
    <property type="match status" value="1"/>
</dbReference>
<dbReference type="Gene3D" id="2.60.40.10">
    <property type="entry name" value="Immunoglobulins"/>
    <property type="match status" value="1"/>
</dbReference>
<evidence type="ECO:0000256" key="1">
    <source>
        <dbReference type="SAM" id="MobiDB-lite"/>
    </source>
</evidence>
<feature type="compositionally biased region" description="Polar residues" evidence="1">
    <location>
        <begin position="33"/>
        <end position="45"/>
    </location>
</feature>
<dbReference type="PROSITE" id="PS51782">
    <property type="entry name" value="LYSM"/>
    <property type="match status" value="1"/>
</dbReference>
<evidence type="ECO:0000313" key="4">
    <source>
        <dbReference type="Proteomes" id="UP001143486"/>
    </source>
</evidence>
<dbReference type="AlphaFoldDB" id="A0A9W6IKH8"/>
<dbReference type="PANTHER" id="PTHR34700">
    <property type="entry name" value="POTASSIUM BINDING PROTEIN KBP"/>
    <property type="match status" value="1"/>
</dbReference>
<dbReference type="Gene3D" id="3.10.350.10">
    <property type="entry name" value="LysM domain"/>
    <property type="match status" value="1"/>
</dbReference>
<dbReference type="InterPro" id="IPR018392">
    <property type="entry name" value="LysM"/>
</dbReference>
<dbReference type="InterPro" id="IPR013783">
    <property type="entry name" value="Ig-like_fold"/>
</dbReference>
<dbReference type="CDD" id="cd00118">
    <property type="entry name" value="LysM"/>
    <property type="match status" value="1"/>
</dbReference>
<evidence type="ECO:0000259" key="2">
    <source>
        <dbReference type="PROSITE" id="PS51782"/>
    </source>
</evidence>
<proteinExistence type="predicted"/>
<dbReference type="InterPro" id="IPR036779">
    <property type="entry name" value="LysM_dom_sf"/>
</dbReference>
<dbReference type="Pfam" id="PF01476">
    <property type="entry name" value="LysM"/>
    <property type="match status" value="1"/>
</dbReference>
<dbReference type="SMART" id="SM00257">
    <property type="entry name" value="LysM"/>
    <property type="match status" value="1"/>
</dbReference>
<evidence type="ECO:0000313" key="3">
    <source>
        <dbReference type="EMBL" id="GLK50765.1"/>
    </source>
</evidence>
<keyword evidence="4" id="KW-1185">Reference proteome</keyword>